<dbReference type="EMBL" id="LSRX01000973">
    <property type="protein sequence ID" value="OLP85508.1"/>
    <property type="molecule type" value="Genomic_DNA"/>
</dbReference>
<protein>
    <recommendedName>
        <fullName evidence="3">EF-hand domain-containing protein</fullName>
    </recommendedName>
</protein>
<dbReference type="PANTHER" id="PTHR37474">
    <property type="entry name" value="RNA LIGASE/CYCLIC NUCLEOTIDE PHOSPHODIESTERASE"/>
    <property type="match status" value="1"/>
</dbReference>
<dbReference type="OrthoDB" id="10263155at2759"/>
<evidence type="ECO:0008006" key="3">
    <source>
        <dbReference type="Google" id="ProtNLM"/>
    </source>
</evidence>
<accession>A0A1Q9CRE8</accession>
<dbReference type="SUPFAM" id="SSF55144">
    <property type="entry name" value="LigT-like"/>
    <property type="match status" value="1"/>
</dbReference>
<keyword evidence="2" id="KW-1185">Reference proteome</keyword>
<sequence>MSVFAAAVEVAQWTSSSFTSAVSFDIRQLCTVVFFGLYLRSVANCDYTLYWSELATRSAKPGTVIVETDTSCGKKTLTKQCPSGKIGSAVTSCEQAEEAKQPTAQQAEEFQQAPSLLQDFLDFDLNKDKQIDAQEVRTQRFKGELDPKELHQPAAKPSLVGVVSSLHRYNLGICELHALFFIDVDQDLSGTISLQEYISYASSLHSDQSAVDEISAFCWCLLQSKGPASPLTPPLHSIHWLASAVFSQSEALLGGLSPTFAAVKSVKSALVVMPPVQLWDPIQQIRRGRDKGFFRWMPHINMLYPFLEDAGGDFEAAAARAREALQDVEPFTLQLQHFHFFEHSRRSCTVLWLSKCLAEAGENCGVDRLQDRYNSHSGNDATDADSPALHAVHERLLGAFPSCTDLSDDPSRDIDKFVPHLSVGSWRGATEAAAAVEVFQKTWSSLSFPVSSVYFISRRSYNEPFQVRWAVPLGPSPAAPKELNLRYLARPSCPGGKDIWEFGRKRAAASYIHNAAVESWALLPSGQCQSKQNGS</sequence>
<comment type="caution">
    <text evidence="1">The sequence shown here is derived from an EMBL/GenBank/DDBJ whole genome shotgun (WGS) entry which is preliminary data.</text>
</comment>
<dbReference type="InterPro" id="IPR018247">
    <property type="entry name" value="EF_Hand_1_Ca_BS"/>
</dbReference>
<reference evidence="1 2" key="1">
    <citation type="submission" date="2016-02" db="EMBL/GenBank/DDBJ databases">
        <title>Genome analysis of coral dinoflagellate symbionts highlights evolutionary adaptations to a symbiotic lifestyle.</title>
        <authorList>
            <person name="Aranda M."/>
            <person name="Li Y."/>
            <person name="Liew Y.J."/>
            <person name="Baumgarten S."/>
            <person name="Simakov O."/>
            <person name="Wilson M."/>
            <person name="Piel J."/>
            <person name="Ashoor H."/>
            <person name="Bougouffa S."/>
            <person name="Bajic V.B."/>
            <person name="Ryu T."/>
            <person name="Ravasi T."/>
            <person name="Bayer T."/>
            <person name="Micklem G."/>
            <person name="Kim H."/>
            <person name="Bhak J."/>
            <person name="Lajeunesse T.C."/>
            <person name="Voolstra C.R."/>
        </authorList>
    </citation>
    <scope>NUCLEOTIDE SEQUENCE [LARGE SCALE GENOMIC DNA]</scope>
    <source>
        <strain evidence="1 2">CCMP2467</strain>
    </source>
</reference>
<dbReference type="Proteomes" id="UP000186817">
    <property type="component" value="Unassembled WGS sequence"/>
</dbReference>
<dbReference type="InterPro" id="IPR009097">
    <property type="entry name" value="Cyclic_Pdiesterase"/>
</dbReference>
<evidence type="ECO:0000313" key="2">
    <source>
        <dbReference type="Proteomes" id="UP000186817"/>
    </source>
</evidence>
<organism evidence="1 2">
    <name type="scientific">Symbiodinium microadriaticum</name>
    <name type="common">Dinoflagellate</name>
    <name type="synonym">Zooxanthella microadriatica</name>
    <dbReference type="NCBI Taxonomy" id="2951"/>
    <lineage>
        <taxon>Eukaryota</taxon>
        <taxon>Sar</taxon>
        <taxon>Alveolata</taxon>
        <taxon>Dinophyceae</taxon>
        <taxon>Suessiales</taxon>
        <taxon>Symbiodiniaceae</taxon>
        <taxon>Symbiodinium</taxon>
    </lineage>
</organism>
<dbReference type="PROSITE" id="PS00018">
    <property type="entry name" value="EF_HAND_1"/>
    <property type="match status" value="1"/>
</dbReference>
<proteinExistence type="predicted"/>
<dbReference type="Pfam" id="PF13563">
    <property type="entry name" value="2_5_RNA_ligase2"/>
    <property type="match status" value="1"/>
</dbReference>
<evidence type="ECO:0000313" key="1">
    <source>
        <dbReference type="EMBL" id="OLP85508.1"/>
    </source>
</evidence>
<dbReference type="PANTHER" id="PTHR37474:SF1">
    <property type="entry name" value="2'-5' RNA LIGASE FAMILY PROTEIN"/>
    <property type="match status" value="1"/>
</dbReference>
<name>A0A1Q9CRE8_SYMMI</name>
<dbReference type="Gene3D" id="3.90.1140.10">
    <property type="entry name" value="Cyclic phosphodiesterase"/>
    <property type="match status" value="1"/>
</dbReference>
<dbReference type="Gene3D" id="1.10.238.10">
    <property type="entry name" value="EF-hand"/>
    <property type="match status" value="1"/>
</dbReference>
<gene>
    <name evidence="1" type="ORF">AK812_SmicGene33476</name>
</gene>
<dbReference type="AlphaFoldDB" id="A0A1Q9CRE8"/>